<evidence type="ECO:0008006" key="5">
    <source>
        <dbReference type="Google" id="ProtNLM"/>
    </source>
</evidence>
<feature type="region of interest" description="Disordered" evidence="1">
    <location>
        <begin position="110"/>
        <end position="152"/>
    </location>
</feature>
<dbReference type="EMBL" id="JALJOR010000003">
    <property type="protein sequence ID" value="KAK9820568.1"/>
    <property type="molecule type" value="Genomic_DNA"/>
</dbReference>
<proteinExistence type="predicted"/>
<feature type="region of interest" description="Disordered" evidence="1">
    <location>
        <begin position="30"/>
        <end position="97"/>
    </location>
</feature>
<feature type="compositionally biased region" description="Polar residues" evidence="1">
    <location>
        <begin position="86"/>
        <end position="97"/>
    </location>
</feature>
<dbReference type="Proteomes" id="UP001489004">
    <property type="component" value="Unassembled WGS sequence"/>
</dbReference>
<evidence type="ECO:0000256" key="2">
    <source>
        <dbReference type="SAM" id="Phobius"/>
    </source>
</evidence>
<reference evidence="3 4" key="1">
    <citation type="journal article" date="2024" name="Nat. Commun.">
        <title>Phylogenomics reveals the evolutionary origins of lichenization in chlorophyte algae.</title>
        <authorList>
            <person name="Puginier C."/>
            <person name="Libourel C."/>
            <person name="Otte J."/>
            <person name="Skaloud P."/>
            <person name="Haon M."/>
            <person name="Grisel S."/>
            <person name="Petersen M."/>
            <person name="Berrin J.G."/>
            <person name="Delaux P.M."/>
            <person name="Dal Grande F."/>
            <person name="Keller J."/>
        </authorList>
    </citation>
    <scope>NUCLEOTIDE SEQUENCE [LARGE SCALE GENOMIC DNA]</scope>
    <source>
        <strain evidence="3 4">SAG 2043</strain>
    </source>
</reference>
<dbReference type="AlphaFoldDB" id="A0AAW1QGJ0"/>
<keyword evidence="2" id="KW-1133">Transmembrane helix</keyword>
<sequence>MTVQAPLHRHALSCEVSRLPFESASCSHEAMQASPFAQQGRPQSGWPPRSQPQPVIDTRKQQLQRDVSNVSAPESIYGDAEDDLQRSASPASYSDQTDFQDCFSEANSLVSEPEFGSLEEGARRGRASTSDHSTSVEDESSSPDWRSKYKEERRKRMAAEEVAADLQVQRAEMSRRLFQLEQQAKQFGTVPSGQEAPEVVVARLVTGIFTRLAACESASREWVAEVAMLQRRVERMGRMEEAMERQRQQDSQKQQTLKRRLTHGALAVGCSGLGMLGVWLVVHNSQAAKPAS</sequence>
<keyword evidence="2" id="KW-0472">Membrane</keyword>
<keyword evidence="2" id="KW-0812">Transmembrane</keyword>
<protein>
    <recommendedName>
        <fullName evidence="5">Transmembrane protein</fullName>
    </recommendedName>
</protein>
<gene>
    <name evidence="3" type="ORF">WJX72_011740</name>
</gene>
<comment type="caution">
    <text evidence="3">The sequence shown here is derived from an EMBL/GenBank/DDBJ whole genome shotgun (WGS) entry which is preliminary data.</text>
</comment>
<name>A0AAW1QGJ0_9CHLO</name>
<keyword evidence="4" id="KW-1185">Reference proteome</keyword>
<evidence type="ECO:0000256" key="1">
    <source>
        <dbReference type="SAM" id="MobiDB-lite"/>
    </source>
</evidence>
<feature type="transmembrane region" description="Helical" evidence="2">
    <location>
        <begin position="261"/>
        <end position="282"/>
    </location>
</feature>
<evidence type="ECO:0000313" key="4">
    <source>
        <dbReference type="Proteomes" id="UP001489004"/>
    </source>
</evidence>
<evidence type="ECO:0000313" key="3">
    <source>
        <dbReference type="EMBL" id="KAK9820568.1"/>
    </source>
</evidence>
<accession>A0AAW1QGJ0</accession>
<organism evidence="3 4">
    <name type="scientific">[Myrmecia] bisecta</name>
    <dbReference type="NCBI Taxonomy" id="41462"/>
    <lineage>
        <taxon>Eukaryota</taxon>
        <taxon>Viridiplantae</taxon>
        <taxon>Chlorophyta</taxon>
        <taxon>core chlorophytes</taxon>
        <taxon>Trebouxiophyceae</taxon>
        <taxon>Trebouxiales</taxon>
        <taxon>Trebouxiaceae</taxon>
        <taxon>Myrmecia</taxon>
    </lineage>
</organism>